<proteinExistence type="predicted"/>
<evidence type="ECO:0000259" key="3">
    <source>
        <dbReference type="Pfam" id="PF13205"/>
    </source>
</evidence>
<organism evidence="4">
    <name type="scientific">marine metagenome</name>
    <dbReference type="NCBI Taxonomy" id="408172"/>
    <lineage>
        <taxon>unclassified sequences</taxon>
        <taxon>metagenomes</taxon>
        <taxon>ecological metagenomes</taxon>
    </lineage>
</organism>
<keyword evidence="1" id="KW-0732">Signal</keyword>
<feature type="non-terminal residue" evidence="4">
    <location>
        <position position="127"/>
    </location>
</feature>
<feature type="domain" description="SbsA Ig-like" evidence="3">
    <location>
        <begin position="21"/>
        <end position="115"/>
    </location>
</feature>
<accession>A0A383BSZ9</accession>
<dbReference type="AlphaFoldDB" id="A0A383BSZ9"/>
<reference evidence="4" key="1">
    <citation type="submission" date="2018-05" db="EMBL/GenBank/DDBJ databases">
        <authorList>
            <person name="Lanie J.A."/>
            <person name="Ng W.-L."/>
            <person name="Kazmierczak K.M."/>
            <person name="Andrzejewski T.M."/>
            <person name="Davidsen T.M."/>
            <person name="Wayne K.J."/>
            <person name="Tettelin H."/>
            <person name="Glass J.I."/>
            <person name="Rusch D."/>
            <person name="Podicherti R."/>
            <person name="Tsui H.-C.T."/>
            <person name="Winkler M.E."/>
        </authorList>
    </citation>
    <scope>NUCLEOTIDE SEQUENCE</scope>
</reference>
<evidence type="ECO:0000256" key="1">
    <source>
        <dbReference type="ARBA" id="ARBA00022729"/>
    </source>
</evidence>
<name>A0A383BSZ9_9ZZZZ</name>
<evidence type="ECO:0000313" key="4">
    <source>
        <dbReference type="EMBL" id="SVE23257.1"/>
    </source>
</evidence>
<feature type="region of interest" description="Disordered" evidence="2">
    <location>
        <begin position="61"/>
        <end position="82"/>
    </location>
</feature>
<gene>
    <name evidence="4" type="ORF">METZ01_LOCUS476111</name>
</gene>
<evidence type="ECO:0000256" key="2">
    <source>
        <dbReference type="SAM" id="MobiDB-lite"/>
    </source>
</evidence>
<dbReference type="InterPro" id="IPR032812">
    <property type="entry name" value="SbsA_Ig"/>
</dbReference>
<sequence>MKKIHHIVISLFLIGILFAQDVTAPTISSTAPAQDASIKDTKVSYTLSEAVASGTVTFTRTGGSVDGSSPHEQDLSGDELNTGAHNNITLTDNPTLVDGAIYSIAFDATDAAGNDATTVTSTGVTYD</sequence>
<dbReference type="Pfam" id="PF13205">
    <property type="entry name" value="Big_5"/>
    <property type="match status" value="1"/>
</dbReference>
<dbReference type="EMBL" id="UINC01203141">
    <property type="protein sequence ID" value="SVE23257.1"/>
    <property type="molecule type" value="Genomic_DNA"/>
</dbReference>
<protein>
    <recommendedName>
        <fullName evidence="3">SbsA Ig-like domain-containing protein</fullName>
    </recommendedName>
</protein>